<feature type="region of interest" description="Disordered" evidence="1">
    <location>
        <begin position="110"/>
        <end position="143"/>
    </location>
</feature>
<evidence type="ECO:0000313" key="2">
    <source>
        <dbReference type="EMBL" id="AII26814.1"/>
    </source>
</evidence>
<name>A0A076GAI0_9CAUD</name>
<evidence type="ECO:0000313" key="3">
    <source>
        <dbReference type="Proteomes" id="UP000028666"/>
    </source>
</evidence>
<evidence type="ECO:0000256" key="1">
    <source>
        <dbReference type="SAM" id="MobiDB-lite"/>
    </source>
</evidence>
<dbReference type="Proteomes" id="UP000028666">
    <property type="component" value="Segment"/>
</dbReference>
<reference evidence="2 3" key="1">
    <citation type="submission" date="2014-05" db="EMBL/GenBank/DDBJ databases">
        <title>Complete genome sequence of Aeromonas bacteriophage pAh6-C.</title>
        <authorList>
            <person name="Jun J.W."/>
            <person name="Park S.C."/>
        </authorList>
    </citation>
    <scope>NUCLEOTIDE SEQUENCE [LARGE SCALE GENOMIC DNA]</scope>
</reference>
<dbReference type="EMBL" id="KJ858521">
    <property type="protein sequence ID" value="AII26814.1"/>
    <property type="molecule type" value="Genomic_DNA"/>
</dbReference>
<dbReference type="OrthoDB" id="38168at10239"/>
<protein>
    <submittedName>
        <fullName evidence="2">Uncharacterized protein</fullName>
    </submittedName>
</protein>
<accession>A0A076GAI0</accession>
<feature type="compositionally biased region" description="Basic and acidic residues" evidence="1">
    <location>
        <begin position="132"/>
        <end position="143"/>
    </location>
</feature>
<proteinExistence type="predicted"/>
<keyword evidence="3" id="KW-1185">Reference proteome</keyword>
<organism evidence="2 3">
    <name type="scientific">Aeromonas phage pAh6-C</name>
    <dbReference type="NCBI Taxonomy" id="1505227"/>
    <lineage>
        <taxon>Viruses</taxon>
        <taxon>Duplodnaviria</taxon>
        <taxon>Heunggongvirae</taxon>
        <taxon>Uroviricota</taxon>
        <taxon>Caudoviricetes</taxon>
        <taxon>Chaseviridae</taxon>
        <taxon>Nefertitivirinae</taxon>
        <taxon>Pahsextavirus</taxon>
        <taxon>Pahsextavirus pAh6C</taxon>
    </lineage>
</organism>
<gene>
    <name evidence="2" type="ORF">AH6C_060</name>
</gene>
<dbReference type="RefSeq" id="YP_009103394.1">
    <property type="nucleotide sequence ID" value="NC_025459.1"/>
</dbReference>
<sequence>MTIKSVQLFVTTDGKQFEDQATAEAHQVSLDNAAVVGKVATSFVNVAVAPNAKVPGLNGRTRVFNQNVASQVVSFLIAQGVIVAADLEAFEAIEPSEELAARLEADRVEAEKKADEAKAKAAAKGETAQATEEAKEEVAQDLF</sequence>
<dbReference type="GeneID" id="22112316"/>
<dbReference type="KEGG" id="vg:22112316"/>
<feature type="compositionally biased region" description="Basic and acidic residues" evidence="1">
    <location>
        <begin position="110"/>
        <end position="119"/>
    </location>
</feature>
<feature type="compositionally biased region" description="Low complexity" evidence="1">
    <location>
        <begin position="120"/>
        <end position="131"/>
    </location>
</feature>